<protein>
    <submittedName>
        <fullName evidence="1">Uncharacterized protein</fullName>
    </submittedName>
</protein>
<dbReference type="Proteomes" id="UP001153076">
    <property type="component" value="Unassembled WGS sequence"/>
</dbReference>
<dbReference type="EMBL" id="JAKOGI010000297">
    <property type="protein sequence ID" value="KAJ8437509.1"/>
    <property type="molecule type" value="Genomic_DNA"/>
</dbReference>
<evidence type="ECO:0000313" key="1">
    <source>
        <dbReference type="EMBL" id="KAJ8437509.1"/>
    </source>
</evidence>
<accession>A0A9Q1K633</accession>
<proteinExistence type="predicted"/>
<keyword evidence="2" id="KW-1185">Reference proteome</keyword>
<dbReference type="AlphaFoldDB" id="A0A9Q1K633"/>
<organism evidence="1 2">
    <name type="scientific">Carnegiea gigantea</name>
    <dbReference type="NCBI Taxonomy" id="171969"/>
    <lineage>
        <taxon>Eukaryota</taxon>
        <taxon>Viridiplantae</taxon>
        <taxon>Streptophyta</taxon>
        <taxon>Embryophyta</taxon>
        <taxon>Tracheophyta</taxon>
        <taxon>Spermatophyta</taxon>
        <taxon>Magnoliopsida</taxon>
        <taxon>eudicotyledons</taxon>
        <taxon>Gunneridae</taxon>
        <taxon>Pentapetalae</taxon>
        <taxon>Caryophyllales</taxon>
        <taxon>Cactineae</taxon>
        <taxon>Cactaceae</taxon>
        <taxon>Cactoideae</taxon>
        <taxon>Echinocereeae</taxon>
        <taxon>Carnegiea</taxon>
    </lineage>
</organism>
<sequence>MSPLEFAAMIEKFREVQRHAIIVTLYISPDKKIEITPIDVHLTLALPIGGRKVEEFYEKKPKDAKYNEVLIAWRKEWNLQDGTPKLSQMPQYILSQTEGSTKIRVARVVLAKLRRKRPNCGCQEEEEDDMKAIGSGEQGSEKIGWRCGVVTSE</sequence>
<reference evidence="1" key="1">
    <citation type="submission" date="2022-04" db="EMBL/GenBank/DDBJ databases">
        <title>Carnegiea gigantea Genome sequencing and assembly v2.</title>
        <authorList>
            <person name="Copetti D."/>
            <person name="Sanderson M.J."/>
            <person name="Burquez A."/>
            <person name="Wojciechowski M.F."/>
        </authorList>
    </citation>
    <scope>NUCLEOTIDE SEQUENCE</scope>
    <source>
        <strain evidence="1">SGP5-SGP5p</strain>
        <tissue evidence="1">Aerial part</tissue>
    </source>
</reference>
<comment type="caution">
    <text evidence="1">The sequence shown here is derived from an EMBL/GenBank/DDBJ whole genome shotgun (WGS) entry which is preliminary data.</text>
</comment>
<name>A0A9Q1K633_9CARY</name>
<dbReference type="OrthoDB" id="669288at2759"/>
<gene>
    <name evidence="1" type="ORF">Cgig2_007486</name>
</gene>
<evidence type="ECO:0000313" key="2">
    <source>
        <dbReference type="Proteomes" id="UP001153076"/>
    </source>
</evidence>